<dbReference type="Pfam" id="PF00743">
    <property type="entry name" value="FMO-like"/>
    <property type="match status" value="1"/>
</dbReference>
<keyword evidence="8" id="KW-0073">Auxin biosynthesis</keyword>
<evidence type="ECO:0000313" key="12">
    <source>
        <dbReference type="Proteomes" id="UP001359559"/>
    </source>
</evidence>
<dbReference type="InterPro" id="IPR000960">
    <property type="entry name" value="Flavin_mOase"/>
</dbReference>
<dbReference type="GO" id="GO:0050661">
    <property type="term" value="F:NADP binding"/>
    <property type="evidence" value="ECO:0007669"/>
    <property type="project" value="InterPro"/>
</dbReference>
<comment type="pathway">
    <text evidence="2">Plant hormone metabolism; auxin biosynthesis.</text>
</comment>
<comment type="catalytic activity">
    <reaction evidence="9">
        <text>indole-3-pyruvate + NADPH + O2 + H(+) = (indol-3-yl)acetate + CO2 + NADP(+) + H2O</text>
        <dbReference type="Rhea" id="RHEA:34331"/>
        <dbReference type="ChEBI" id="CHEBI:15377"/>
        <dbReference type="ChEBI" id="CHEBI:15378"/>
        <dbReference type="ChEBI" id="CHEBI:15379"/>
        <dbReference type="ChEBI" id="CHEBI:16526"/>
        <dbReference type="ChEBI" id="CHEBI:17640"/>
        <dbReference type="ChEBI" id="CHEBI:30854"/>
        <dbReference type="ChEBI" id="CHEBI:57783"/>
        <dbReference type="ChEBI" id="CHEBI:58349"/>
        <dbReference type="EC" id="1.14.13.168"/>
    </reaction>
</comment>
<dbReference type="GO" id="GO:0103075">
    <property type="term" value="F:indole-3-pyruvate monooxygenase activity"/>
    <property type="evidence" value="ECO:0007669"/>
    <property type="project" value="UniProtKB-EC"/>
</dbReference>
<dbReference type="SUPFAM" id="SSF51905">
    <property type="entry name" value="FAD/NAD(P)-binding domain"/>
    <property type="match status" value="2"/>
</dbReference>
<evidence type="ECO:0000256" key="8">
    <source>
        <dbReference type="ARBA" id="ARBA00023070"/>
    </source>
</evidence>
<dbReference type="EC" id="1.-.-.-" evidence="10"/>
<evidence type="ECO:0000256" key="3">
    <source>
        <dbReference type="ARBA" id="ARBA00009183"/>
    </source>
</evidence>
<evidence type="ECO:0000256" key="9">
    <source>
        <dbReference type="ARBA" id="ARBA00047707"/>
    </source>
</evidence>
<accession>A0AAN9P4E7</accession>
<dbReference type="GO" id="GO:0004499">
    <property type="term" value="F:N,N-dimethylaniline monooxygenase activity"/>
    <property type="evidence" value="ECO:0007669"/>
    <property type="project" value="InterPro"/>
</dbReference>
<evidence type="ECO:0000256" key="4">
    <source>
        <dbReference type="ARBA" id="ARBA00022630"/>
    </source>
</evidence>
<organism evidence="11 12">
    <name type="scientific">Clitoria ternatea</name>
    <name type="common">Butterfly pea</name>
    <dbReference type="NCBI Taxonomy" id="43366"/>
    <lineage>
        <taxon>Eukaryota</taxon>
        <taxon>Viridiplantae</taxon>
        <taxon>Streptophyta</taxon>
        <taxon>Embryophyta</taxon>
        <taxon>Tracheophyta</taxon>
        <taxon>Spermatophyta</taxon>
        <taxon>Magnoliopsida</taxon>
        <taxon>eudicotyledons</taxon>
        <taxon>Gunneridae</taxon>
        <taxon>Pentapetalae</taxon>
        <taxon>rosids</taxon>
        <taxon>fabids</taxon>
        <taxon>Fabales</taxon>
        <taxon>Fabaceae</taxon>
        <taxon>Papilionoideae</taxon>
        <taxon>50 kb inversion clade</taxon>
        <taxon>NPAAA clade</taxon>
        <taxon>indigoferoid/millettioid clade</taxon>
        <taxon>Phaseoleae</taxon>
        <taxon>Clitoria</taxon>
    </lineage>
</organism>
<protein>
    <recommendedName>
        <fullName evidence="10">Flavin-containing monooxygenase</fullName>
        <ecNumber evidence="10">1.-.-.-</ecNumber>
    </recommendedName>
</protein>
<evidence type="ECO:0000256" key="6">
    <source>
        <dbReference type="ARBA" id="ARBA00022857"/>
    </source>
</evidence>
<dbReference type="EMBL" id="JAYKXN010000005">
    <property type="protein sequence ID" value="KAK7284706.1"/>
    <property type="molecule type" value="Genomic_DNA"/>
</dbReference>
<dbReference type="PANTHER" id="PTHR43539:SF52">
    <property type="entry name" value="FLAVIN-CONTAINING MONOOXYGENASE"/>
    <property type="match status" value="1"/>
</dbReference>
<evidence type="ECO:0000256" key="7">
    <source>
        <dbReference type="ARBA" id="ARBA00023002"/>
    </source>
</evidence>
<dbReference type="PANTHER" id="PTHR43539">
    <property type="entry name" value="FLAVIN-BINDING MONOOXYGENASE-LIKE PROTEIN (AFU_ORTHOLOGUE AFUA_4G09220)"/>
    <property type="match status" value="1"/>
</dbReference>
<gene>
    <name evidence="11" type="ORF">RJT34_19458</name>
</gene>
<evidence type="ECO:0000256" key="1">
    <source>
        <dbReference type="ARBA" id="ARBA00001974"/>
    </source>
</evidence>
<reference evidence="11 12" key="1">
    <citation type="submission" date="2024-01" db="EMBL/GenBank/DDBJ databases">
        <title>The genomes of 5 underutilized Papilionoideae crops provide insights into root nodulation and disease resistance.</title>
        <authorList>
            <person name="Yuan L."/>
        </authorList>
    </citation>
    <scope>NUCLEOTIDE SEQUENCE [LARGE SCALE GENOMIC DNA]</scope>
    <source>
        <strain evidence="11">LY-2023</strain>
        <tissue evidence="11">Leaf</tissue>
    </source>
</reference>
<dbReference type="Proteomes" id="UP001359559">
    <property type="component" value="Unassembled WGS sequence"/>
</dbReference>
<dbReference type="PRINTS" id="PR00368">
    <property type="entry name" value="FADPNR"/>
</dbReference>
<keyword evidence="12" id="KW-1185">Reference proteome</keyword>
<comment type="caution">
    <text evidence="11">The sequence shown here is derived from an EMBL/GenBank/DDBJ whole genome shotgun (WGS) entry which is preliminary data.</text>
</comment>
<keyword evidence="5 10" id="KW-0274">FAD</keyword>
<keyword evidence="4 10" id="KW-0285">Flavoprotein</keyword>
<dbReference type="GO" id="GO:0009851">
    <property type="term" value="P:auxin biosynthetic process"/>
    <property type="evidence" value="ECO:0007669"/>
    <property type="project" value="UniProtKB-KW"/>
</dbReference>
<keyword evidence="6" id="KW-0521">NADP</keyword>
<dbReference type="PIRSF" id="PIRSF000332">
    <property type="entry name" value="FMO"/>
    <property type="match status" value="1"/>
</dbReference>
<name>A0AAN9P4E7_CLITE</name>
<evidence type="ECO:0000256" key="2">
    <source>
        <dbReference type="ARBA" id="ARBA00004814"/>
    </source>
</evidence>
<dbReference type="GO" id="GO:0050660">
    <property type="term" value="F:flavin adenine dinucleotide binding"/>
    <property type="evidence" value="ECO:0007669"/>
    <property type="project" value="InterPro"/>
</dbReference>
<comment type="similarity">
    <text evidence="3 10">Belongs to the FMO family.</text>
</comment>
<keyword evidence="7 10" id="KW-0560">Oxidoreductase</keyword>
<proteinExistence type="inferred from homology"/>
<evidence type="ECO:0000256" key="10">
    <source>
        <dbReference type="RuleBase" id="RU361177"/>
    </source>
</evidence>
<keyword evidence="10" id="KW-0503">Monooxygenase</keyword>
<dbReference type="InterPro" id="IPR050982">
    <property type="entry name" value="Auxin_biosynth/cation_transpt"/>
</dbReference>
<dbReference type="InterPro" id="IPR020946">
    <property type="entry name" value="Flavin_mOase-like"/>
</dbReference>
<comment type="cofactor">
    <cofactor evidence="1 10">
        <name>FAD</name>
        <dbReference type="ChEBI" id="CHEBI:57692"/>
    </cofactor>
</comment>
<dbReference type="InterPro" id="IPR036188">
    <property type="entry name" value="FAD/NAD-bd_sf"/>
</dbReference>
<dbReference type="PRINTS" id="PR00469">
    <property type="entry name" value="PNDRDTASEII"/>
</dbReference>
<sequence length="378" mass="42278">MQETSVIIVGAGTSGIAAAACLTKQSIPYIILEREDCFASLWQKYTYDRLHLHLRKQVCELPYVPFPKSYPHYVPKKQFIEYLHSYVNHFNINPLYQRTVELAEHDEKGKWRVVAKNTASGEVEEYRAKFLVVASGETAEPRVPQVEGLETFKGKVLHSTQYKNGKPFKDEHVLVVGSGNSGMEIALDLANFGAKPSIIARSPVHFLSRDMMYYAGVLLKYLSFSTVEKLLVIVSRIVYGDLSKYGLPFPTEGPFTMKIKYGKFPIIDLGTVKKIKSGEIQVLPAEIESVRGNEVLFGDGKSHAFDSIVFCTGFKGSTQNWLKGGDDLVNEDGFAKKPNNYWKGEKGLYCVGLSRRGFYGAKLDSQHVANDIASLIPQ</sequence>
<dbReference type="Gene3D" id="3.50.50.60">
    <property type="entry name" value="FAD/NAD(P)-binding domain"/>
    <property type="match status" value="1"/>
</dbReference>
<evidence type="ECO:0000256" key="5">
    <source>
        <dbReference type="ARBA" id="ARBA00022827"/>
    </source>
</evidence>
<dbReference type="AlphaFoldDB" id="A0AAN9P4E7"/>
<evidence type="ECO:0000313" key="11">
    <source>
        <dbReference type="EMBL" id="KAK7284706.1"/>
    </source>
</evidence>